<feature type="domain" description="HTH cro/C1-type" evidence="1">
    <location>
        <begin position="11"/>
        <end position="70"/>
    </location>
</feature>
<name>A0ABV3RM09_9RHOB</name>
<dbReference type="Proteomes" id="UP001556098">
    <property type="component" value="Unassembled WGS sequence"/>
</dbReference>
<evidence type="ECO:0000313" key="3">
    <source>
        <dbReference type="Proteomes" id="UP001556098"/>
    </source>
</evidence>
<keyword evidence="3" id="KW-1185">Reference proteome</keyword>
<dbReference type="CDD" id="cd00093">
    <property type="entry name" value="HTH_XRE"/>
    <property type="match status" value="1"/>
</dbReference>
<dbReference type="RefSeq" id="WP_367877722.1">
    <property type="nucleotide sequence ID" value="NZ_JBFNXX010000006.1"/>
</dbReference>
<dbReference type="PROSITE" id="PS50943">
    <property type="entry name" value="HTH_CROC1"/>
    <property type="match status" value="1"/>
</dbReference>
<protein>
    <submittedName>
        <fullName evidence="2">Helix-turn-helix domain-containing protein</fullName>
    </submittedName>
</protein>
<dbReference type="EMBL" id="JBFNXX010000006">
    <property type="protein sequence ID" value="MEW9920022.1"/>
    <property type="molecule type" value="Genomic_DNA"/>
</dbReference>
<gene>
    <name evidence="2" type="ORF">AB2B41_10425</name>
</gene>
<sequence length="112" mass="12330">MDGDMDGNAFVKKLRQRIEGDPNLTPAGLAQLAGIDGSTIRKMLSIKGASPRIVTAEKICAALGTNFNDFMSDGPDPHHKEILQLYDQLTEEERRLILAAARGMLSQRHEQI</sequence>
<reference evidence="2 3" key="1">
    <citation type="submission" date="2024-07" db="EMBL/GenBank/DDBJ databases">
        <title>Marimonas sp.nov., isolated from tidal-flat sediment.</title>
        <authorList>
            <person name="Jayan J.N."/>
            <person name="Lee S.S."/>
        </authorList>
    </citation>
    <scope>NUCLEOTIDE SEQUENCE [LARGE SCALE GENOMIC DNA]</scope>
    <source>
        <strain evidence="2 3">MJW-29</strain>
    </source>
</reference>
<comment type="caution">
    <text evidence="2">The sequence shown here is derived from an EMBL/GenBank/DDBJ whole genome shotgun (WGS) entry which is preliminary data.</text>
</comment>
<dbReference type="SMART" id="SM00530">
    <property type="entry name" value="HTH_XRE"/>
    <property type="match status" value="1"/>
</dbReference>
<dbReference type="Pfam" id="PF13443">
    <property type="entry name" value="HTH_26"/>
    <property type="match status" value="1"/>
</dbReference>
<dbReference type="Gene3D" id="1.10.260.40">
    <property type="entry name" value="lambda repressor-like DNA-binding domains"/>
    <property type="match status" value="1"/>
</dbReference>
<dbReference type="InterPro" id="IPR010982">
    <property type="entry name" value="Lambda_DNA-bd_dom_sf"/>
</dbReference>
<dbReference type="SUPFAM" id="SSF47413">
    <property type="entry name" value="lambda repressor-like DNA-binding domains"/>
    <property type="match status" value="1"/>
</dbReference>
<evidence type="ECO:0000313" key="2">
    <source>
        <dbReference type="EMBL" id="MEW9920022.1"/>
    </source>
</evidence>
<evidence type="ECO:0000259" key="1">
    <source>
        <dbReference type="PROSITE" id="PS50943"/>
    </source>
</evidence>
<proteinExistence type="predicted"/>
<dbReference type="InterPro" id="IPR001387">
    <property type="entry name" value="Cro/C1-type_HTH"/>
</dbReference>
<accession>A0ABV3RM09</accession>
<organism evidence="2 3">
    <name type="scientific">Sulfitobacter sediminis</name>
    <dbReference type="NCBI Taxonomy" id="3234186"/>
    <lineage>
        <taxon>Bacteria</taxon>
        <taxon>Pseudomonadati</taxon>
        <taxon>Pseudomonadota</taxon>
        <taxon>Alphaproteobacteria</taxon>
        <taxon>Rhodobacterales</taxon>
        <taxon>Roseobacteraceae</taxon>
        <taxon>Sulfitobacter</taxon>
    </lineage>
</organism>